<keyword evidence="1" id="KW-0472">Membrane</keyword>
<accession>A0A2H0N2V8</accession>
<dbReference type="Proteomes" id="UP000229782">
    <property type="component" value="Unassembled WGS sequence"/>
</dbReference>
<comment type="caution">
    <text evidence="2">The sequence shown here is derived from an EMBL/GenBank/DDBJ whole genome shotgun (WGS) entry which is preliminary data.</text>
</comment>
<reference evidence="2 3" key="1">
    <citation type="submission" date="2017-09" db="EMBL/GenBank/DDBJ databases">
        <title>Depth-based differentiation of microbial function through sediment-hosted aquifers and enrichment of novel symbionts in the deep terrestrial subsurface.</title>
        <authorList>
            <person name="Probst A.J."/>
            <person name="Ladd B."/>
            <person name="Jarett J.K."/>
            <person name="Geller-Mcgrath D.E."/>
            <person name="Sieber C.M."/>
            <person name="Emerson J.B."/>
            <person name="Anantharaman K."/>
            <person name="Thomas B.C."/>
            <person name="Malmstrom R."/>
            <person name="Stieglmeier M."/>
            <person name="Klingl A."/>
            <person name="Woyke T."/>
            <person name="Ryan C.M."/>
            <person name="Banfield J.F."/>
        </authorList>
    </citation>
    <scope>NUCLEOTIDE SEQUENCE [LARGE SCALE GENOMIC DNA]</scope>
    <source>
        <strain evidence="2">CG11_big_fil_rev_8_21_14_0_20_43_7</strain>
    </source>
</reference>
<keyword evidence="1" id="KW-1133">Transmembrane helix</keyword>
<keyword evidence="1" id="KW-0812">Transmembrane</keyword>
<feature type="transmembrane region" description="Helical" evidence="1">
    <location>
        <begin position="13"/>
        <end position="35"/>
    </location>
</feature>
<dbReference type="EMBL" id="PCWM01000028">
    <property type="protein sequence ID" value="PIR03223.1"/>
    <property type="molecule type" value="Genomic_DNA"/>
</dbReference>
<evidence type="ECO:0000313" key="3">
    <source>
        <dbReference type="Proteomes" id="UP000229782"/>
    </source>
</evidence>
<gene>
    <name evidence="2" type="ORF">COV60_01475</name>
</gene>
<evidence type="ECO:0000313" key="2">
    <source>
        <dbReference type="EMBL" id="PIR03223.1"/>
    </source>
</evidence>
<evidence type="ECO:0000256" key="1">
    <source>
        <dbReference type="SAM" id="Phobius"/>
    </source>
</evidence>
<protein>
    <submittedName>
        <fullName evidence="2">Uncharacterized protein</fullName>
    </submittedName>
</protein>
<name>A0A2H0N2V8_9BACT</name>
<proteinExistence type="predicted"/>
<dbReference type="AlphaFoldDB" id="A0A2H0N2V8"/>
<sequence length="331" mass="37112">MESINTENQKPNMASYIIVPSLVMALIAGGGVFFWQHSVLKNVQDTYDRELNKLRDTISQIQNDATERQLDIVREYEQDDSEIEMEKDEEDSNVLSSHFPKELQQKEVLELLTPSEGFFIVTSLVSHDKNKIVYTEVSEGVKDIVSAVAPWEYNIFVRDLTNGKTSKIYSGPQKRENSTSTLCPIAFFPRAWSQHDKKIVLEWGNPTDCGSGGAPVYQTFVIDPSGGDILGLATYDSFVFDDYAKIAYVDASGKTPNYCGPGMQENYGAIILVDVETGVRNTIMEEPNSHYRLQDVGEDGNLTYTVRKVMEVDGCGKYDDSVTEETKTITM</sequence>
<organism evidence="2 3">
    <name type="scientific">Candidatus Magasanikbacteria bacterium CG11_big_fil_rev_8_21_14_0_20_43_7</name>
    <dbReference type="NCBI Taxonomy" id="1974654"/>
    <lineage>
        <taxon>Bacteria</taxon>
        <taxon>Candidatus Magasanikiibacteriota</taxon>
    </lineage>
</organism>